<protein>
    <submittedName>
        <fullName evidence="2">ABC-type enterochelin transport system, ATPase component</fullName>
    </submittedName>
</protein>
<dbReference type="Proteomes" id="UP000076848">
    <property type="component" value="Unassembled WGS sequence"/>
</dbReference>
<dbReference type="OrthoDB" id="9791620at2"/>
<dbReference type="AlphaFoldDB" id="A0A157S5A0"/>
<dbReference type="STRING" id="288768.SAMEA3906486_00302"/>
<dbReference type="GO" id="GO:0005524">
    <property type="term" value="F:ATP binding"/>
    <property type="evidence" value="ECO:0007669"/>
    <property type="project" value="InterPro"/>
</dbReference>
<dbReference type="SUPFAM" id="SSF52540">
    <property type="entry name" value="P-loop containing nucleoside triphosphate hydrolases"/>
    <property type="match status" value="1"/>
</dbReference>
<dbReference type="CDD" id="cd00267">
    <property type="entry name" value="ABC_ATPase"/>
    <property type="match status" value="1"/>
</dbReference>
<reference evidence="2 3" key="1">
    <citation type="submission" date="2016-04" db="EMBL/GenBank/DDBJ databases">
        <authorList>
            <consortium name="Pathogen Informatics"/>
        </authorList>
    </citation>
    <scope>NUCLEOTIDE SEQUENCE [LARGE SCALE GENOMIC DNA]</scope>
    <source>
        <strain evidence="2 3">H050680373</strain>
    </source>
</reference>
<keyword evidence="3" id="KW-1185">Reference proteome</keyword>
<dbReference type="RefSeq" id="WP_156513244.1">
    <property type="nucleotide sequence ID" value="NZ_FKIF01000001.1"/>
</dbReference>
<dbReference type="InterPro" id="IPR003959">
    <property type="entry name" value="ATPase_AAA_core"/>
</dbReference>
<proteinExistence type="predicted"/>
<feature type="domain" description="ATPase AAA-type core" evidence="1">
    <location>
        <begin position="55"/>
        <end position="127"/>
    </location>
</feature>
<organism evidence="2 3">
    <name type="scientific">Bordetella ansorpii</name>
    <dbReference type="NCBI Taxonomy" id="288768"/>
    <lineage>
        <taxon>Bacteria</taxon>
        <taxon>Pseudomonadati</taxon>
        <taxon>Pseudomonadota</taxon>
        <taxon>Betaproteobacteria</taxon>
        <taxon>Burkholderiales</taxon>
        <taxon>Alcaligenaceae</taxon>
        <taxon>Bordetella</taxon>
    </lineage>
</organism>
<gene>
    <name evidence="2" type="ORF">SAMEA3906486_00302</name>
</gene>
<dbReference type="InterPro" id="IPR027417">
    <property type="entry name" value="P-loop_NTPase"/>
</dbReference>
<name>A0A157S5A0_9BORD</name>
<evidence type="ECO:0000313" key="3">
    <source>
        <dbReference type="Proteomes" id="UP000076848"/>
    </source>
</evidence>
<evidence type="ECO:0000259" key="1">
    <source>
        <dbReference type="Pfam" id="PF13304"/>
    </source>
</evidence>
<sequence>MNDADGNRVFSKADAGDIIAKLSEWQAKCALERIAFEDRPEIKVTQVAENADGTKGYRVRDFAKLSLGQQQAILLTVLLFSKSRVPLIIDQPEDNLDGEFIYKTVVRSLRSIKEHRQVIIVTHNANIAVLGDAELISRS</sequence>
<evidence type="ECO:0000313" key="2">
    <source>
        <dbReference type="EMBL" id="SAI65559.1"/>
    </source>
</evidence>
<dbReference type="GO" id="GO:0016887">
    <property type="term" value="F:ATP hydrolysis activity"/>
    <property type="evidence" value="ECO:0007669"/>
    <property type="project" value="InterPro"/>
</dbReference>
<dbReference type="EMBL" id="FKIF01000001">
    <property type="protein sequence ID" value="SAI65559.1"/>
    <property type="molecule type" value="Genomic_DNA"/>
</dbReference>
<dbReference type="Pfam" id="PF13304">
    <property type="entry name" value="AAA_21"/>
    <property type="match status" value="1"/>
</dbReference>
<accession>A0A157S5A0</accession>
<dbReference type="Gene3D" id="3.40.50.300">
    <property type="entry name" value="P-loop containing nucleotide triphosphate hydrolases"/>
    <property type="match status" value="1"/>
</dbReference>